<evidence type="ECO:0000256" key="10">
    <source>
        <dbReference type="SAM" id="SignalP"/>
    </source>
</evidence>
<evidence type="ECO:0000256" key="4">
    <source>
        <dbReference type="ARBA" id="ARBA00022692"/>
    </source>
</evidence>
<proteinExistence type="inferred from homology"/>
<comment type="caution">
    <text evidence="12">The sequence shown here is derived from an EMBL/GenBank/DDBJ whole genome shotgun (WGS) entry which is preliminary data.</text>
</comment>
<protein>
    <recommendedName>
        <fullName evidence="11">Ionotropic glutamate receptor C-terminal domain-containing protein</fullName>
    </recommendedName>
</protein>
<dbReference type="PANTHER" id="PTHR42643">
    <property type="entry name" value="IONOTROPIC RECEPTOR 20A-RELATED"/>
    <property type="match status" value="1"/>
</dbReference>
<evidence type="ECO:0000256" key="1">
    <source>
        <dbReference type="ARBA" id="ARBA00004651"/>
    </source>
</evidence>
<comment type="similarity">
    <text evidence="2">Belongs to the glutamate-gated ion channel (TC 1.A.10.1) family.</text>
</comment>
<feature type="signal peptide" evidence="10">
    <location>
        <begin position="1"/>
        <end position="17"/>
    </location>
</feature>
<feature type="transmembrane region" description="Helical" evidence="9">
    <location>
        <begin position="304"/>
        <end position="330"/>
    </location>
</feature>
<keyword evidence="6 9" id="KW-0472">Membrane</keyword>
<dbReference type="PANTHER" id="PTHR42643:SF30">
    <property type="entry name" value="IONOTROPIC RECEPTOR 40A-RELATED"/>
    <property type="match status" value="1"/>
</dbReference>
<reference evidence="13" key="1">
    <citation type="submission" date="2023-01" db="EMBL/GenBank/DDBJ databases">
        <title>Key to firefly adult light organ development and bioluminescence: homeobox transcription factors regulate luciferase expression and transportation to peroxisome.</title>
        <authorList>
            <person name="Fu X."/>
        </authorList>
    </citation>
    <scope>NUCLEOTIDE SEQUENCE [LARGE SCALE GENOMIC DNA]</scope>
</reference>
<feature type="transmembrane region" description="Helical" evidence="9">
    <location>
        <begin position="557"/>
        <end position="581"/>
    </location>
</feature>
<dbReference type="Gene3D" id="3.40.190.10">
    <property type="entry name" value="Periplasmic binding protein-like II"/>
    <property type="match status" value="1"/>
</dbReference>
<feature type="domain" description="Ionotropic glutamate receptor C-terminal" evidence="11">
    <location>
        <begin position="310"/>
        <end position="567"/>
    </location>
</feature>
<keyword evidence="5 9" id="KW-1133">Transmembrane helix</keyword>
<dbReference type="Gene3D" id="1.10.287.70">
    <property type="match status" value="1"/>
</dbReference>
<evidence type="ECO:0000256" key="7">
    <source>
        <dbReference type="ARBA" id="ARBA00023170"/>
    </source>
</evidence>
<evidence type="ECO:0000256" key="3">
    <source>
        <dbReference type="ARBA" id="ARBA00022475"/>
    </source>
</evidence>
<evidence type="ECO:0000313" key="13">
    <source>
        <dbReference type="Proteomes" id="UP001353858"/>
    </source>
</evidence>
<dbReference type="AlphaFoldDB" id="A0AAN7PR73"/>
<dbReference type="SUPFAM" id="SSF53850">
    <property type="entry name" value="Periplasmic binding protein-like II"/>
    <property type="match status" value="1"/>
</dbReference>
<dbReference type="GO" id="GO:0015276">
    <property type="term" value="F:ligand-gated monoatomic ion channel activity"/>
    <property type="evidence" value="ECO:0007669"/>
    <property type="project" value="InterPro"/>
</dbReference>
<dbReference type="GO" id="GO:0005886">
    <property type="term" value="C:plasma membrane"/>
    <property type="evidence" value="ECO:0007669"/>
    <property type="project" value="UniProtKB-SubCell"/>
</dbReference>
<keyword evidence="7" id="KW-0675">Receptor</keyword>
<evidence type="ECO:0000259" key="11">
    <source>
        <dbReference type="Pfam" id="PF00060"/>
    </source>
</evidence>
<sequence>MWLAIFASLSMSFIVSPELIVPNHTKYFEQLQNCISEIQQIYTTEKYTIYINYNDMFSDLNLKQTPIIIKNRYENLKYFRKFKANFYVIIPSMDLHKTFFYLTRSISWNPRAKFVFVFDSFNNADELFIIAQKYYVFNIVVLLPKDDYIEIISYFLDETSPVLLNKCIDGRLYNLTNLFPDKLPTTWKNSTVRTLLFPYPPFVFDKNGLIFGMEIDALKLVQSVLKFNIEYVKKPFQNWGRKLKNGSYEGAYSYFRNYEVDLGLGMFYANQSEYWDFDETYPYMEDNVKWTVPMAKLKQRWIRVLGIFTIEVWSLVLILFLWISCLLFVMSTRVNEINAYRRFKDCLTKCYQCFLGQSTELPKTGVFRIVIGFWVCFGLLITAAFQGRLISVLNINIRNPQITSVDELIASKIKFGFYSDTAHFFSEPDNKNDWYIYNNYQECPVNSQCLNRSAFKADFATFKPKKFIEYMISTSYLDEHGNSLVHMLDGTVFNLFITMIFVRGFPMYDKINLLLSWLRSGGFIDYFYKEAAFLANKAIQAANRTSFAFQIITLEEILWIFWFLLLGLSLAGVVFVVEVCVNKWKQK</sequence>
<organism evidence="12 13">
    <name type="scientific">Aquatica leii</name>
    <dbReference type="NCBI Taxonomy" id="1421715"/>
    <lineage>
        <taxon>Eukaryota</taxon>
        <taxon>Metazoa</taxon>
        <taxon>Ecdysozoa</taxon>
        <taxon>Arthropoda</taxon>
        <taxon>Hexapoda</taxon>
        <taxon>Insecta</taxon>
        <taxon>Pterygota</taxon>
        <taxon>Neoptera</taxon>
        <taxon>Endopterygota</taxon>
        <taxon>Coleoptera</taxon>
        <taxon>Polyphaga</taxon>
        <taxon>Elateriformia</taxon>
        <taxon>Elateroidea</taxon>
        <taxon>Lampyridae</taxon>
        <taxon>Luciolinae</taxon>
        <taxon>Aquatica</taxon>
    </lineage>
</organism>
<evidence type="ECO:0000256" key="8">
    <source>
        <dbReference type="ARBA" id="ARBA00023180"/>
    </source>
</evidence>
<feature type="transmembrane region" description="Helical" evidence="9">
    <location>
        <begin position="365"/>
        <end position="385"/>
    </location>
</feature>
<comment type="subcellular location">
    <subcellularLocation>
        <location evidence="1">Cell membrane</location>
        <topology evidence="1">Multi-pass membrane protein</topology>
    </subcellularLocation>
</comment>
<gene>
    <name evidence="12" type="ORF">RN001_013057</name>
</gene>
<dbReference type="Pfam" id="PF00060">
    <property type="entry name" value="Lig_chan"/>
    <property type="match status" value="1"/>
</dbReference>
<evidence type="ECO:0000256" key="5">
    <source>
        <dbReference type="ARBA" id="ARBA00022989"/>
    </source>
</evidence>
<name>A0AAN7PR73_9COLE</name>
<evidence type="ECO:0000256" key="6">
    <source>
        <dbReference type="ARBA" id="ARBA00023136"/>
    </source>
</evidence>
<evidence type="ECO:0000313" key="12">
    <source>
        <dbReference type="EMBL" id="KAK4873697.1"/>
    </source>
</evidence>
<keyword evidence="8" id="KW-0325">Glycoprotein</keyword>
<evidence type="ECO:0000256" key="9">
    <source>
        <dbReference type="SAM" id="Phobius"/>
    </source>
</evidence>
<keyword evidence="10" id="KW-0732">Signal</keyword>
<accession>A0AAN7PR73</accession>
<dbReference type="InterPro" id="IPR001320">
    <property type="entry name" value="Iontro_rcpt_C"/>
</dbReference>
<keyword evidence="3" id="KW-1003">Cell membrane</keyword>
<feature type="chain" id="PRO_5042820771" description="Ionotropic glutamate receptor C-terminal domain-containing protein" evidence="10">
    <location>
        <begin position="18"/>
        <end position="587"/>
    </location>
</feature>
<keyword evidence="13" id="KW-1185">Reference proteome</keyword>
<evidence type="ECO:0000256" key="2">
    <source>
        <dbReference type="ARBA" id="ARBA00008685"/>
    </source>
</evidence>
<dbReference type="EMBL" id="JARPUR010000006">
    <property type="protein sequence ID" value="KAK4873697.1"/>
    <property type="molecule type" value="Genomic_DNA"/>
</dbReference>
<dbReference type="Proteomes" id="UP001353858">
    <property type="component" value="Unassembled WGS sequence"/>
</dbReference>
<dbReference type="GO" id="GO:0050906">
    <property type="term" value="P:detection of stimulus involved in sensory perception"/>
    <property type="evidence" value="ECO:0007669"/>
    <property type="project" value="UniProtKB-ARBA"/>
</dbReference>
<dbReference type="InterPro" id="IPR052192">
    <property type="entry name" value="Insect_Ionotropic_Sensory_Rcpt"/>
</dbReference>
<keyword evidence="4 9" id="KW-0812">Transmembrane</keyword>